<protein>
    <recommendedName>
        <fullName evidence="3">Transcriptional coactivator p15 (PC4) C-terminal domain-containing protein</fullName>
    </recommendedName>
</protein>
<name>A0A2Z2KB13_9BACL</name>
<sequence length="72" mass="8390">MKKVNGWLHTGETENGLEIWAKEDTVEDTRYLKMEYRDSEGKRVGQTWDHPVSQVRLMNAILDSLELENGIK</sequence>
<proteinExistence type="predicted"/>
<dbReference type="KEGG" id="pdh:B9T62_19060"/>
<dbReference type="Proteomes" id="UP000249890">
    <property type="component" value="Chromosome"/>
</dbReference>
<reference evidence="1 2" key="1">
    <citation type="submission" date="2017-06" db="EMBL/GenBank/DDBJ databases">
        <title>Complete genome sequence of Paenibacillus donghaensis KCTC 13049T isolated from East Sea sediment, South Korea.</title>
        <authorList>
            <person name="Jung B.K."/>
            <person name="Hong S.-J."/>
            <person name="Shin J.-H."/>
        </authorList>
    </citation>
    <scope>NUCLEOTIDE SEQUENCE [LARGE SCALE GENOMIC DNA]</scope>
    <source>
        <strain evidence="1 2">KCTC 13049</strain>
    </source>
</reference>
<dbReference type="AlphaFoldDB" id="A0A2Z2KB13"/>
<organism evidence="1 2">
    <name type="scientific">Paenibacillus donghaensis</name>
    <dbReference type="NCBI Taxonomy" id="414771"/>
    <lineage>
        <taxon>Bacteria</taxon>
        <taxon>Bacillati</taxon>
        <taxon>Bacillota</taxon>
        <taxon>Bacilli</taxon>
        <taxon>Bacillales</taxon>
        <taxon>Paenibacillaceae</taxon>
        <taxon>Paenibacillus</taxon>
    </lineage>
</organism>
<evidence type="ECO:0000313" key="1">
    <source>
        <dbReference type="EMBL" id="ASA22707.1"/>
    </source>
</evidence>
<keyword evidence="2" id="KW-1185">Reference proteome</keyword>
<dbReference type="EMBL" id="CP021780">
    <property type="protein sequence ID" value="ASA22707.1"/>
    <property type="molecule type" value="Genomic_DNA"/>
</dbReference>
<dbReference type="OrthoDB" id="2665366at2"/>
<accession>A0A2Z2KB13</accession>
<gene>
    <name evidence="1" type="ORF">B9T62_19060</name>
</gene>
<dbReference type="RefSeq" id="WP_087916705.1">
    <property type="nucleotide sequence ID" value="NZ_CP021780.1"/>
</dbReference>
<evidence type="ECO:0008006" key="3">
    <source>
        <dbReference type="Google" id="ProtNLM"/>
    </source>
</evidence>
<evidence type="ECO:0000313" key="2">
    <source>
        <dbReference type="Proteomes" id="UP000249890"/>
    </source>
</evidence>